<feature type="transmembrane region" description="Helical" evidence="11">
    <location>
        <begin position="201"/>
        <end position="222"/>
    </location>
</feature>
<keyword evidence="3" id="KW-0813">Transport</keyword>
<evidence type="ECO:0000256" key="7">
    <source>
        <dbReference type="ARBA" id="ARBA00023053"/>
    </source>
</evidence>
<dbReference type="AlphaFoldDB" id="A0A6P2CKB4"/>
<protein>
    <submittedName>
        <fullName evidence="13">Cation:proton antiporter</fullName>
    </submittedName>
</protein>
<sequence length="320" mass="33889">MSYLLIILLIISTKILGKIGIHFGLSEVVGQLLAGVFLGASLLNLVQPTSTMHWIAETGVFLLMLNSGLESNLKEMKKYVKSSSLIAIMGVIVPMITFPVVFFLLSYSSVVSLFAGIVFSATSISITLAVLAEQKKLATAMGTIIVSAAILDDIIALLAVTIFSVFVGGGTLGISSLLPLMGFIIGMLLKKFNFSDNVVAVTTRVGNLFFYPVFFGSIGLGIDIQKLDGKVMPIIIFSILAILTKFSGSLFGARLSGLSREIANAIGAGMISRGEMALVIVQIGISANLINDITSAEFVVTVIISTIVAPIMMKPLFAKV</sequence>
<dbReference type="RefSeq" id="WP_148606276.1">
    <property type="nucleotide sequence ID" value="NZ_SDGY01000005.1"/>
</dbReference>
<evidence type="ECO:0000256" key="2">
    <source>
        <dbReference type="ARBA" id="ARBA00005551"/>
    </source>
</evidence>
<feature type="transmembrane region" description="Helical" evidence="11">
    <location>
        <begin position="293"/>
        <end position="313"/>
    </location>
</feature>
<dbReference type="Pfam" id="PF00999">
    <property type="entry name" value="Na_H_Exchanger"/>
    <property type="match status" value="2"/>
</dbReference>
<evidence type="ECO:0000256" key="9">
    <source>
        <dbReference type="ARBA" id="ARBA00023136"/>
    </source>
</evidence>
<evidence type="ECO:0000259" key="12">
    <source>
        <dbReference type="Pfam" id="PF00999"/>
    </source>
</evidence>
<keyword evidence="4" id="KW-0050">Antiport</keyword>
<keyword evidence="14" id="KW-1185">Reference proteome</keyword>
<feature type="domain" description="Cation/H+ exchanger transmembrane" evidence="12">
    <location>
        <begin position="10"/>
        <end position="174"/>
    </location>
</feature>
<dbReference type="PANTHER" id="PTHR43562">
    <property type="entry name" value="NAPA-TYPE SODIUM/HYDROGEN ANTIPORTER"/>
    <property type="match status" value="1"/>
</dbReference>
<dbReference type="OrthoDB" id="9793589at2"/>
<feature type="transmembrane region" description="Helical" evidence="11">
    <location>
        <begin position="265"/>
        <end position="287"/>
    </location>
</feature>
<dbReference type="Proteomes" id="UP000442244">
    <property type="component" value="Unassembled WGS sequence"/>
</dbReference>
<keyword evidence="8" id="KW-0406">Ion transport</keyword>
<evidence type="ECO:0000256" key="5">
    <source>
        <dbReference type="ARBA" id="ARBA00022692"/>
    </source>
</evidence>
<comment type="similarity">
    <text evidence="2">Belongs to the monovalent cation:proton antiporter 2 (CPA2) transporter (TC 2.A.37) family.</text>
</comment>
<keyword evidence="10" id="KW-0739">Sodium transport</keyword>
<feature type="transmembrane region" description="Helical" evidence="11">
    <location>
        <begin position="84"/>
        <end position="105"/>
    </location>
</feature>
<evidence type="ECO:0000256" key="1">
    <source>
        <dbReference type="ARBA" id="ARBA00004141"/>
    </source>
</evidence>
<feature type="domain" description="Cation/H+ exchanger transmembrane" evidence="12">
    <location>
        <begin position="181"/>
        <end position="318"/>
    </location>
</feature>
<dbReference type="PANTHER" id="PTHR43562:SF3">
    <property type="entry name" value="SODIUM ION_PROTON EXCHANGER (EUROFUNG)"/>
    <property type="match status" value="1"/>
</dbReference>
<evidence type="ECO:0000256" key="10">
    <source>
        <dbReference type="ARBA" id="ARBA00023201"/>
    </source>
</evidence>
<feature type="transmembrane region" description="Helical" evidence="11">
    <location>
        <begin position="172"/>
        <end position="189"/>
    </location>
</feature>
<feature type="transmembrane region" description="Helical" evidence="11">
    <location>
        <begin position="144"/>
        <end position="166"/>
    </location>
</feature>
<name>A0A6P2CKB4_9LACO</name>
<keyword evidence="9 11" id="KW-0472">Membrane</keyword>
<evidence type="ECO:0000313" key="14">
    <source>
        <dbReference type="Proteomes" id="UP000442244"/>
    </source>
</evidence>
<evidence type="ECO:0000256" key="11">
    <source>
        <dbReference type="SAM" id="Phobius"/>
    </source>
</evidence>
<keyword evidence="7" id="KW-0915">Sodium</keyword>
<keyword evidence="5 11" id="KW-0812">Transmembrane</keyword>
<dbReference type="InterPro" id="IPR038770">
    <property type="entry name" value="Na+/solute_symporter_sf"/>
</dbReference>
<comment type="caution">
    <text evidence="13">The sequence shown here is derived from an EMBL/GenBank/DDBJ whole genome shotgun (WGS) entry which is preliminary data.</text>
</comment>
<reference evidence="13 14" key="1">
    <citation type="submission" date="2019-01" db="EMBL/GenBank/DDBJ databases">
        <title>Leuconostoc litchii sp. nov., a novel lactic acid bacterium isolated from lychee.</title>
        <authorList>
            <person name="Wang L.-T."/>
        </authorList>
    </citation>
    <scope>NUCLEOTIDE SEQUENCE [LARGE SCALE GENOMIC DNA]</scope>
    <source>
        <strain evidence="13 14">MB7</strain>
    </source>
</reference>
<evidence type="ECO:0000256" key="6">
    <source>
        <dbReference type="ARBA" id="ARBA00022989"/>
    </source>
</evidence>
<evidence type="ECO:0000313" key="13">
    <source>
        <dbReference type="EMBL" id="TYC46341.1"/>
    </source>
</evidence>
<dbReference type="GO" id="GO:1902600">
    <property type="term" value="P:proton transmembrane transport"/>
    <property type="evidence" value="ECO:0007669"/>
    <property type="project" value="InterPro"/>
</dbReference>
<dbReference type="Gene3D" id="1.20.1530.20">
    <property type="match status" value="2"/>
</dbReference>
<dbReference type="EMBL" id="SDGY01000005">
    <property type="protein sequence ID" value="TYC46341.1"/>
    <property type="molecule type" value="Genomic_DNA"/>
</dbReference>
<gene>
    <name evidence="13" type="ORF">ESZ47_07660</name>
</gene>
<proteinExistence type="inferred from homology"/>
<feature type="transmembrane region" description="Helical" evidence="11">
    <location>
        <begin position="234"/>
        <end position="253"/>
    </location>
</feature>
<comment type="subcellular location">
    <subcellularLocation>
        <location evidence="1">Membrane</location>
        <topology evidence="1">Multi-pass membrane protein</topology>
    </subcellularLocation>
</comment>
<dbReference type="GO" id="GO:0015297">
    <property type="term" value="F:antiporter activity"/>
    <property type="evidence" value="ECO:0007669"/>
    <property type="project" value="UniProtKB-KW"/>
</dbReference>
<feature type="transmembrane region" description="Helical" evidence="11">
    <location>
        <begin position="111"/>
        <end position="132"/>
    </location>
</feature>
<organism evidence="13 14">
    <name type="scientific">Leuconostoc litchii</name>
    <dbReference type="NCBI Taxonomy" id="1981069"/>
    <lineage>
        <taxon>Bacteria</taxon>
        <taxon>Bacillati</taxon>
        <taxon>Bacillota</taxon>
        <taxon>Bacilli</taxon>
        <taxon>Lactobacillales</taxon>
        <taxon>Lactobacillaceae</taxon>
        <taxon>Leuconostoc</taxon>
    </lineage>
</organism>
<keyword evidence="6 11" id="KW-1133">Transmembrane helix</keyword>
<dbReference type="InterPro" id="IPR006153">
    <property type="entry name" value="Cation/H_exchanger_TM"/>
</dbReference>
<dbReference type="GO" id="GO:0006814">
    <property type="term" value="P:sodium ion transport"/>
    <property type="evidence" value="ECO:0007669"/>
    <property type="project" value="UniProtKB-KW"/>
</dbReference>
<evidence type="ECO:0000256" key="3">
    <source>
        <dbReference type="ARBA" id="ARBA00022448"/>
    </source>
</evidence>
<accession>A0A6P2CKB4</accession>
<dbReference type="GO" id="GO:0016020">
    <property type="term" value="C:membrane"/>
    <property type="evidence" value="ECO:0007669"/>
    <property type="project" value="UniProtKB-SubCell"/>
</dbReference>
<evidence type="ECO:0000256" key="8">
    <source>
        <dbReference type="ARBA" id="ARBA00023065"/>
    </source>
</evidence>
<feature type="transmembrane region" description="Helical" evidence="11">
    <location>
        <begin position="28"/>
        <end position="46"/>
    </location>
</feature>
<evidence type="ECO:0000256" key="4">
    <source>
        <dbReference type="ARBA" id="ARBA00022449"/>
    </source>
</evidence>